<dbReference type="AlphaFoldDB" id="U6MP72"/>
<evidence type="ECO:0000256" key="1">
    <source>
        <dbReference type="SAM" id="MobiDB-lite"/>
    </source>
</evidence>
<dbReference type="OrthoDB" id="348508at2759"/>
<feature type="compositionally biased region" description="Polar residues" evidence="1">
    <location>
        <begin position="395"/>
        <end position="409"/>
    </location>
</feature>
<proteinExistence type="predicted"/>
<feature type="region of interest" description="Disordered" evidence="1">
    <location>
        <begin position="155"/>
        <end position="229"/>
    </location>
</feature>
<protein>
    <submittedName>
        <fullName evidence="3">Uncharacterized protein</fullName>
    </submittedName>
</protein>
<feature type="signal peptide" evidence="2">
    <location>
        <begin position="1"/>
        <end position="22"/>
    </location>
</feature>
<keyword evidence="2" id="KW-0732">Signal</keyword>
<evidence type="ECO:0000313" key="4">
    <source>
        <dbReference type="Proteomes" id="UP000030754"/>
    </source>
</evidence>
<feature type="compositionally biased region" description="Low complexity" evidence="1">
    <location>
        <begin position="275"/>
        <end position="286"/>
    </location>
</feature>
<dbReference type="VEuPathDB" id="ToxoDB:ENH_00015740"/>
<accession>U6MP72</accession>
<evidence type="ECO:0000256" key="2">
    <source>
        <dbReference type="SAM" id="SignalP"/>
    </source>
</evidence>
<feature type="compositionally biased region" description="Low complexity" evidence="1">
    <location>
        <begin position="410"/>
        <end position="419"/>
    </location>
</feature>
<dbReference type="GeneID" id="25471754"/>
<feature type="compositionally biased region" description="Low complexity" evidence="1">
    <location>
        <begin position="80"/>
        <end position="98"/>
    </location>
</feature>
<organism evidence="3 4">
    <name type="scientific">Eimeria necatrix</name>
    <dbReference type="NCBI Taxonomy" id="51315"/>
    <lineage>
        <taxon>Eukaryota</taxon>
        <taxon>Sar</taxon>
        <taxon>Alveolata</taxon>
        <taxon>Apicomplexa</taxon>
        <taxon>Conoidasida</taxon>
        <taxon>Coccidia</taxon>
        <taxon>Eucoccidiorida</taxon>
        <taxon>Eimeriorina</taxon>
        <taxon>Eimeriidae</taxon>
        <taxon>Eimeria</taxon>
    </lineage>
</organism>
<feature type="compositionally biased region" description="Polar residues" evidence="1">
    <location>
        <begin position="46"/>
        <end position="68"/>
    </location>
</feature>
<feature type="region of interest" description="Disordered" evidence="1">
    <location>
        <begin position="275"/>
        <end position="419"/>
    </location>
</feature>
<reference evidence="3" key="2">
    <citation type="submission" date="2013-10" db="EMBL/GenBank/DDBJ databases">
        <authorList>
            <person name="Aslett M."/>
        </authorList>
    </citation>
    <scope>NUCLEOTIDE SEQUENCE [LARGE SCALE GENOMIC DNA]</scope>
    <source>
        <strain evidence="3">Houghton</strain>
    </source>
</reference>
<feature type="region of interest" description="Disordered" evidence="1">
    <location>
        <begin position="120"/>
        <end position="141"/>
    </location>
</feature>
<name>U6MP72_9EIME</name>
<feature type="chain" id="PRO_5004673847" evidence="2">
    <location>
        <begin position="23"/>
        <end position="512"/>
    </location>
</feature>
<dbReference type="RefSeq" id="XP_013434479.1">
    <property type="nucleotide sequence ID" value="XM_013579025.1"/>
</dbReference>
<gene>
    <name evidence="3" type="ORF">ENH_00015740</name>
</gene>
<feature type="region of interest" description="Disordered" evidence="1">
    <location>
        <begin position="46"/>
        <end position="98"/>
    </location>
</feature>
<dbReference type="EMBL" id="HG723367">
    <property type="protein sequence ID" value="CDJ66012.1"/>
    <property type="molecule type" value="Genomic_DNA"/>
</dbReference>
<feature type="compositionally biased region" description="Low complexity" evidence="1">
    <location>
        <begin position="155"/>
        <end position="187"/>
    </location>
</feature>
<feature type="compositionally biased region" description="Low complexity" evidence="1">
    <location>
        <begin position="211"/>
        <end position="229"/>
    </location>
</feature>
<keyword evidence="4" id="KW-1185">Reference proteome</keyword>
<feature type="compositionally biased region" description="Low complexity" evidence="1">
    <location>
        <begin position="332"/>
        <end position="342"/>
    </location>
</feature>
<feature type="compositionally biased region" description="Low complexity" evidence="1">
    <location>
        <begin position="297"/>
        <end position="313"/>
    </location>
</feature>
<evidence type="ECO:0000313" key="3">
    <source>
        <dbReference type="EMBL" id="CDJ66012.1"/>
    </source>
</evidence>
<feature type="compositionally biased region" description="Polar residues" evidence="1">
    <location>
        <begin position="368"/>
        <end position="387"/>
    </location>
</feature>
<reference evidence="3" key="1">
    <citation type="submission" date="2013-10" db="EMBL/GenBank/DDBJ databases">
        <title>Genomic analysis of the causative agents of coccidiosis in chickens.</title>
        <authorList>
            <person name="Reid A.J."/>
            <person name="Blake D."/>
            <person name="Billington K."/>
            <person name="Browne H."/>
            <person name="Dunn M."/>
            <person name="Hung S."/>
            <person name="Kawahara F."/>
            <person name="Miranda-Saavedra D."/>
            <person name="Mourier T."/>
            <person name="Nagra H."/>
            <person name="Otto T.D."/>
            <person name="Rawlings N."/>
            <person name="Sanchez A."/>
            <person name="Sanders M."/>
            <person name="Subramaniam C."/>
            <person name="Tay Y."/>
            <person name="Dear P."/>
            <person name="Doerig C."/>
            <person name="Gruber A."/>
            <person name="Parkinson J."/>
            <person name="Shirley M."/>
            <person name="Wan K.L."/>
            <person name="Berriman M."/>
            <person name="Tomley F."/>
            <person name="Pain A."/>
        </authorList>
    </citation>
    <scope>NUCLEOTIDE SEQUENCE [LARGE SCALE GENOMIC DNA]</scope>
    <source>
        <strain evidence="3">Houghton</strain>
    </source>
</reference>
<sequence>MKVLLFCFGALICALSAPTALAAAEDSTSSTLPHTTNERLCNENEGTFSATSEPGRQQVTSGGATTRHLQAWRSRGGARSYSNGYTPSYSSTGSSGYTSPTYTMRSSPYSGTYAASSTYSRATPTYSSTGVSYPSSTSSGTTYYSGGNSATTYTAGGLSSPTYTGTSRSTTTYTGSSMSTPTYTGSSASTPTYVGYSGGSRATGGTPYMRSSSTPYYSTSSSQPSYSGTTYSGSNMSFSGATTATYSGVSGGSGAGRAFMTSPASAVRTVYPSGSSSVMASTASPVDGAGRVTPMHSSSTPTPNSGPGESTSGALRSRSGIPARASFGGGSSSAVQGATTASRARGRTSGFTHSAATRPSPPSTPATHNSSGSGITSTQSASTNTPSPAAPVPETNVQRGNSSFRSFNGASTVTPVAQQQQAQGATTYYLREADGSLTPIEPPPYDQMKPDSYYTDLYLTDKPIRFENHATKEQQFKRELEKAHATNIEIESRQPKQGVMSLPVTVEKKGVM</sequence>
<dbReference type="Proteomes" id="UP000030754">
    <property type="component" value="Unassembled WGS sequence"/>
</dbReference>